<dbReference type="Proteomes" id="UP000807504">
    <property type="component" value="Unassembled WGS sequence"/>
</dbReference>
<evidence type="ECO:0000313" key="1">
    <source>
        <dbReference type="EMBL" id="KAF8763677.1"/>
    </source>
</evidence>
<evidence type="ECO:0000313" key="2">
    <source>
        <dbReference type="Proteomes" id="UP000807504"/>
    </source>
</evidence>
<dbReference type="PANTHER" id="PTHR47326">
    <property type="entry name" value="TRANSPOSABLE ELEMENT TC3 TRANSPOSASE-LIKE PROTEIN"/>
    <property type="match status" value="1"/>
</dbReference>
<dbReference type="AlphaFoldDB" id="A0A8T0E0P2"/>
<evidence type="ECO:0008006" key="3">
    <source>
        <dbReference type="Google" id="ProtNLM"/>
    </source>
</evidence>
<dbReference type="GO" id="GO:0003676">
    <property type="term" value="F:nucleic acid binding"/>
    <property type="evidence" value="ECO:0007669"/>
    <property type="project" value="InterPro"/>
</dbReference>
<name>A0A8T0E0P2_ARGBR</name>
<reference evidence="1" key="1">
    <citation type="journal article" date="2020" name="bioRxiv">
        <title>Chromosome-level reference genome of the European wasp spider Argiope bruennichi: a resource for studies on range expansion and evolutionary adaptation.</title>
        <authorList>
            <person name="Sheffer M.M."/>
            <person name="Hoppe A."/>
            <person name="Krehenwinkel H."/>
            <person name="Uhl G."/>
            <person name="Kuss A.W."/>
            <person name="Jensen L."/>
            <person name="Jensen C."/>
            <person name="Gillespie R.G."/>
            <person name="Hoff K.J."/>
            <person name="Prost S."/>
        </authorList>
    </citation>
    <scope>NUCLEOTIDE SEQUENCE</scope>
</reference>
<organism evidence="1 2">
    <name type="scientific">Argiope bruennichi</name>
    <name type="common">Wasp spider</name>
    <name type="synonym">Aranea bruennichi</name>
    <dbReference type="NCBI Taxonomy" id="94029"/>
    <lineage>
        <taxon>Eukaryota</taxon>
        <taxon>Metazoa</taxon>
        <taxon>Ecdysozoa</taxon>
        <taxon>Arthropoda</taxon>
        <taxon>Chelicerata</taxon>
        <taxon>Arachnida</taxon>
        <taxon>Araneae</taxon>
        <taxon>Araneomorphae</taxon>
        <taxon>Entelegynae</taxon>
        <taxon>Araneoidea</taxon>
        <taxon>Araneidae</taxon>
        <taxon>Argiope</taxon>
    </lineage>
</organism>
<dbReference type="EMBL" id="JABXBU010002231">
    <property type="protein sequence ID" value="KAF8763677.1"/>
    <property type="molecule type" value="Genomic_DNA"/>
</dbReference>
<gene>
    <name evidence="1" type="ORF">HNY73_021835</name>
</gene>
<protein>
    <recommendedName>
        <fullName evidence="3">Transposase</fullName>
    </recommendedName>
</protein>
<proteinExistence type="predicted"/>
<accession>A0A8T0E0P2</accession>
<dbReference type="PANTHER" id="PTHR47326:SF1">
    <property type="entry name" value="HTH PSQ-TYPE DOMAIN-CONTAINING PROTEIN"/>
    <property type="match status" value="1"/>
</dbReference>
<dbReference type="Gene3D" id="3.30.420.10">
    <property type="entry name" value="Ribonuclease H-like superfamily/Ribonuclease H"/>
    <property type="match status" value="1"/>
</dbReference>
<reference evidence="1" key="2">
    <citation type="submission" date="2020-06" db="EMBL/GenBank/DDBJ databases">
        <authorList>
            <person name="Sheffer M."/>
        </authorList>
    </citation>
    <scope>NUCLEOTIDE SEQUENCE</scope>
</reference>
<comment type="caution">
    <text evidence="1">The sequence shown here is derived from an EMBL/GenBank/DDBJ whole genome shotgun (WGS) entry which is preliminary data.</text>
</comment>
<keyword evidence="2" id="KW-1185">Reference proteome</keyword>
<sequence>MADFAFLSIQNEVCAPVVDGDLEVRKILYFSSLLEWWLIQLGHGTFCGVIRPNFASMGKLTPTTVEFWQRKILTITSNGIQTCSITEKWYPDMLRDFVIPILLQSGCLQDHIFMQDGAPPHIDRRVKRLLIQHFTEARVIRCHFSIACPPRSPDIIPCDIWLKGYFKDNIYRQRPSSLPDLKDNIRLYILNIPADSLLSSIENLVL</sequence>
<dbReference type="InterPro" id="IPR036397">
    <property type="entry name" value="RNaseH_sf"/>
</dbReference>